<dbReference type="AlphaFoldDB" id="A0A7T5R1P7"/>
<accession>A0A7T5R1P7</accession>
<proteinExistence type="predicted"/>
<evidence type="ECO:0000313" key="1">
    <source>
        <dbReference type="EMBL" id="QQG35923.1"/>
    </source>
</evidence>
<dbReference type="Proteomes" id="UP000595362">
    <property type="component" value="Chromosome"/>
</dbReference>
<evidence type="ECO:0000313" key="2">
    <source>
        <dbReference type="Proteomes" id="UP000595362"/>
    </source>
</evidence>
<name>A0A7T5R1P7_9BACT</name>
<sequence length="247" mass="26666">MSTPLPGALRLAFSTAAHQPAIKRLFDPAIKNSIDPDGQVAGREGETFSRHVVQGHAAVLEDGQGNTHTLTMAWHLAASGDTQPRPRHIEIGTALTCLPGFHSASVVTSALALAEWWRPTLPRGLIAAEVGNDNIPSVKLFRNTLGWRPLKDPKAIREINGLSYANVVDYSHTDDSKTWYVCARAARVKAAATLLAFMDRGNLIHKDGRSIPLDLSALASIGLTRPHLEALARGITTKKDLRSLPLA</sequence>
<reference evidence="1 2" key="1">
    <citation type="submission" date="2020-07" db="EMBL/GenBank/DDBJ databases">
        <title>Huge and variable diversity of episymbiotic CPR bacteria and DPANN archaea in groundwater ecosystems.</title>
        <authorList>
            <person name="He C.Y."/>
            <person name="Keren R."/>
            <person name="Whittaker M."/>
            <person name="Farag I.F."/>
            <person name="Doudna J."/>
            <person name="Cate J.H.D."/>
            <person name="Banfield J.F."/>
        </authorList>
    </citation>
    <scope>NUCLEOTIDE SEQUENCE [LARGE SCALE GENOMIC DNA]</scope>
    <source>
        <strain evidence="1">NC_groundwater_70_Ag_B-0.1um_54_66</strain>
    </source>
</reference>
<dbReference type="EMBL" id="CP066681">
    <property type="protein sequence ID" value="QQG35923.1"/>
    <property type="molecule type" value="Genomic_DNA"/>
</dbReference>
<protein>
    <recommendedName>
        <fullName evidence="3">N-acetyltransferase domain-containing protein</fullName>
    </recommendedName>
</protein>
<evidence type="ECO:0008006" key="3">
    <source>
        <dbReference type="Google" id="ProtNLM"/>
    </source>
</evidence>
<gene>
    <name evidence="1" type="ORF">HYS17_10535</name>
</gene>
<organism evidence="1 2">
    <name type="scientific">Micavibrio aeruginosavorus</name>
    <dbReference type="NCBI Taxonomy" id="349221"/>
    <lineage>
        <taxon>Bacteria</taxon>
        <taxon>Pseudomonadati</taxon>
        <taxon>Bdellovibrionota</taxon>
        <taxon>Bdellovibrionia</taxon>
        <taxon>Bdellovibrionales</taxon>
        <taxon>Pseudobdellovibrionaceae</taxon>
        <taxon>Micavibrio</taxon>
    </lineage>
</organism>